<protein>
    <submittedName>
        <fullName evidence="1">Uncharacterized protein</fullName>
    </submittedName>
</protein>
<organism evidence="1 2">
    <name type="scientific">Sorangium cellulosum</name>
    <name type="common">Polyangium cellulosum</name>
    <dbReference type="NCBI Taxonomy" id="56"/>
    <lineage>
        <taxon>Bacteria</taxon>
        <taxon>Pseudomonadati</taxon>
        <taxon>Myxococcota</taxon>
        <taxon>Polyangia</taxon>
        <taxon>Polyangiales</taxon>
        <taxon>Polyangiaceae</taxon>
        <taxon>Sorangium</taxon>
    </lineage>
</organism>
<dbReference type="AlphaFoldDB" id="A0A4P2QTA5"/>
<dbReference type="Proteomes" id="UP000295497">
    <property type="component" value="Chromosome"/>
</dbReference>
<evidence type="ECO:0000313" key="1">
    <source>
        <dbReference type="EMBL" id="AUX33316.1"/>
    </source>
</evidence>
<accession>A0A4P2QTA5</accession>
<evidence type="ECO:0000313" key="2">
    <source>
        <dbReference type="Proteomes" id="UP000295497"/>
    </source>
</evidence>
<sequence>MHREKFLDLTEEQIGERALPSKDPSLTFV</sequence>
<reference evidence="1 2" key="1">
    <citation type="submission" date="2015-09" db="EMBL/GenBank/DDBJ databases">
        <title>Sorangium comparison.</title>
        <authorList>
            <person name="Zaburannyi N."/>
            <person name="Bunk B."/>
            <person name="Overmann J."/>
            <person name="Mueller R."/>
        </authorList>
    </citation>
    <scope>NUCLEOTIDE SEQUENCE [LARGE SCALE GENOMIC DNA]</scope>
    <source>
        <strain evidence="1 2">So ce836</strain>
    </source>
</reference>
<proteinExistence type="predicted"/>
<dbReference type="EMBL" id="CP012672">
    <property type="protein sequence ID" value="AUX33316.1"/>
    <property type="molecule type" value="Genomic_DNA"/>
</dbReference>
<gene>
    <name evidence="1" type="ORF">SOCE836_054720</name>
</gene>
<name>A0A4P2QTA5_SORCE</name>